<dbReference type="InterPro" id="IPR012340">
    <property type="entry name" value="NA-bd_OB-fold"/>
</dbReference>
<evidence type="ECO:0000256" key="3">
    <source>
        <dbReference type="ARBA" id="ARBA00022679"/>
    </source>
</evidence>
<organism evidence="11 12">
    <name type="scientific">Clostridium omnivorum</name>
    <dbReference type="NCBI Taxonomy" id="1604902"/>
    <lineage>
        <taxon>Bacteria</taxon>
        <taxon>Bacillati</taxon>
        <taxon>Bacillota</taxon>
        <taxon>Clostridia</taxon>
        <taxon>Eubacteriales</taxon>
        <taxon>Clostridiaceae</taxon>
        <taxon>Clostridium</taxon>
    </lineage>
</organism>
<keyword evidence="5 8" id="KW-0479">Metal-binding</keyword>
<comment type="caution">
    <text evidence="11">The sequence shown here is derived from an EMBL/GenBank/DDBJ whole genome shotgun (WGS) entry which is preliminary data.</text>
</comment>
<gene>
    <name evidence="8 11" type="primary">rimO</name>
    <name evidence="11" type="ORF">bsdE14_41010</name>
</gene>
<dbReference type="SFLD" id="SFLDG01082">
    <property type="entry name" value="B12-binding_domain_containing"/>
    <property type="match status" value="1"/>
</dbReference>
<feature type="binding site" evidence="8">
    <location>
        <position position="82"/>
    </location>
    <ligand>
        <name>[4Fe-4S] cluster</name>
        <dbReference type="ChEBI" id="CHEBI:49883"/>
        <label>1</label>
    </ligand>
</feature>
<dbReference type="InterPro" id="IPR038135">
    <property type="entry name" value="Methylthiotransferase_N_sf"/>
</dbReference>
<sequence>MNKLKFGIVSLGCDKNRLDSEMVIGKLSKKYDLVIDPREADIILVNTCGFIESSKQESINTILEMAEYKEKYNCKVLIVSGCLSQRYKDELMELMPEIDIMLGVNNYDKLEDSISEFMETSDKLSYCDYSDNMINEGERVLTTGNHTAYLRIAEGCNNFCAYCVIPKIRGKYRSRKIDDIVLEAEQLAKNGVKEIILVAQDTTKYGIDLYKEKKLPELIRAISAIDGVKWIRLLYCYPEEITDELVYEMANNEKVCKYLDMPIQHISNNILKSMRRRGRKEEILNNINKMRAEINGLSLRTTLIVGFPGETEDDFMELKEFIKDIKFDKLGVFSYSQEEETLAAEMPNQIDEETKELRKSELMLIQQQISKEKNAAKVGNIYEVIVEGNRGGVYFGRSYEMAPEIDGEITFKCDKIINKGELINIKIVESLEYDLIGVVFNESC</sequence>
<dbReference type="SFLD" id="SFLDS00029">
    <property type="entry name" value="Radical_SAM"/>
    <property type="match status" value="1"/>
</dbReference>
<dbReference type="InterPro" id="IPR002792">
    <property type="entry name" value="TRAM_dom"/>
</dbReference>
<dbReference type="InterPro" id="IPR005839">
    <property type="entry name" value="Methylthiotransferase"/>
</dbReference>
<dbReference type="SFLD" id="SFLDG01061">
    <property type="entry name" value="methylthiotransferase"/>
    <property type="match status" value="1"/>
</dbReference>
<evidence type="ECO:0000259" key="9">
    <source>
        <dbReference type="PROSITE" id="PS51449"/>
    </source>
</evidence>
<comment type="function">
    <text evidence="8">Catalyzes the methylthiolation of an aspartic acid residue of ribosomal protein uS12.</text>
</comment>
<dbReference type="SUPFAM" id="SSF102114">
    <property type="entry name" value="Radical SAM enzymes"/>
    <property type="match status" value="1"/>
</dbReference>
<dbReference type="RefSeq" id="WP_264852001.1">
    <property type="nucleotide sequence ID" value="NZ_BRXR01000001.1"/>
</dbReference>
<evidence type="ECO:0000256" key="4">
    <source>
        <dbReference type="ARBA" id="ARBA00022691"/>
    </source>
</evidence>
<comment type="cofactor">
    <cofactor evidence="8">
        <name>[4Fe-4S] cluster</name>
        <dbReference type="ChEBI" id="CHEBI:49883"/>
    </cofactor>
    <text evidence="8">Binds 2 [4Fe-4S] clusters. One cluster is coordinated with 3 cysteines and an exchangeable S-adenosyl-L-methionine.</text>
</comment>
<protein>
    <recommendedName>
        <fullName evidence="8">Ribosomal protein uS12 methylthiotransferase RimO</fullName>
        <shortName evidence="8">uS12 MTTase</shortName>
        <shortName evidence="8">uS12 methylthiotransferase</shortName>
        <ecNumber evidence="8">2.8.4.4</ecNumber>
    </recommendedName>
    <alternativeName>
        <fullName evidence="8">Ribosomal protein uS12 (aspartate-C(3))-methylthiotransferase</fullName>
    </alternativeName>
    <alternativeName>
        <fullName evidence="8">Ribosome maturation factor RimO</fullName>
    </alternativeName>
</protein>
<evidence type="ECO:0000256" key="1">
    <source>
        <dbReference type="ARBA" id="ARBA00022485"/>
    </source>
</evidence>
<dbReference type="PROSITE" id="PS01278">
    <property type="entry name" value="MTTASE_RADICAL"/>
    <property type="match status" value="1"/>
</dbReference>
<keyword evidence="2 8" id="KW-0963">Cytoplasm</keyword>
<feature type="binding site" evidence="8">
    <location>
        <position position="156"/>
    </location>
    <ligand>
        <name>[4Fe-4S] cluster</name>
        <dbReference type="ChEBI" id="CHEBI:49883"/>
        <label>2</label>
        <note>4Fe-4S-S-AdoMet</note>
    </ligand>
</feature>
<proteinExistence type="inferred from homology"/>
<evidence type="ECO:0000313" key="12">
    <source>
        <dbReference type="Proteomes" id="UP001208567"/>
    </source>
</evidence>
<dbReference type="Pfam" id="PF18693">
    <property type="entry name" value="TRAM_2"/>
    <property type="match status" value="1"/>
</dbReference>
<dbReference type="EC" id="2.8.4.4" evidence="8"/>
<feature type="binding site" evidence="8">
    <location>
        <position position="13"/>
    </location>
    <ligand>
        <name>[4Fe-4S] cluster</name>
        <dbReference type="ChEBI" id="CHEBI:49883"/>
        <label>1</label>
    </ligand>
</feature>
<keyword evidence="4 8" id="KW-0949">S-adenosyl-L-methionine</keyword>
<comment type="similarity">
    <text evidence="8">Belongs to the methylthiotransferase family. RimO subfamily.</text>
</comment>
<feature type="binding site" evidence="8">
    <location>
        <position position="163"/>
    </location>
    <ligand>
        <name>[4Fe-4S] cluster</name>
        <dbReference type="ChEBI" id="CHEBI:49883"/>
        <label>2</label>
        <note>4Fe-4S-S-AdoMet</note>
    </ligand>
</feature>
<keyword evidence="6 8" id="KW-0408">Iron</keyword>
<keyword evidence="11" id="KW-0687">Ribonucleoprotein</keyword>
<reference evidence="11 12" key="1">
    <citation type="journal article" date="2024" name="Int. J. Syst. Evol. Microbiol.">
        <title>Clostridium omnivorum sp. nov., isolated from anoxic soil under the treatment of reductive soil disinfestation.</title>
        <authorList>
            <person name="Ueki A."/>
            <person name="Tonouchi A."/>
            <person name="Kaku N."/>
            <person name="Honma S."/>
            <person name="Ueki K."/>
        </authorList>
    </citation>
    <scope>NUCLEOTIDE SEQUENCE [LARGE SCALE GENOMIC DNA]</scope>
    <source>
        <strain evidence="11 12">E14</strain>
    </source>
</reference>
<dbReference type="InterPro" id="IPR023404">
    <property type="entry name" value="rSAM_horseshoe"/>
</dbReference>
<evidence type="ECO:0000256" key="7">
    <source>
        <dbReference type="ARBA" id="ARBA00023014"/>
    </source>
</evidence>
<dbReference type="Gene3D" id="2.40.50.140">
    <property type="entry name" value="Nucleic acid-binding proteins"/>
    <property type="match status" value="1"/>
</dbReference>
<evidence type="ECO:0000256" key="2">
    <source>
        <dbReference type="ARBA" id="ARBA00022490"/>
    </source>
</evidence>
<dbReference type="Pfam" id="PF00919">
    <property type="entry name" value="UPF0004"/>
    <property type="match status" value="1"/>
</dbReference>
<dbReference type="NCBIfam" id="TIGR01125">
    <property type="entry name" value="30S ribosomal protein S12 methylthiotransferase RimO"/>
    <property type="match status" value="1"/>
</dbReference>
<feature type="domain" description="MTTase N-terminal" evidence="9">
    <location>
        <begin position="4"/>
        <end position="119"/>
    </location>
</feature>
<dbReference type="PANTHER" id="PTHR43837:SF1">
    <property type="entry name" value="RIBOSOMAL PROTEIN US12 METHYLTHIOTRANSFERASE RIMO"/>
    <property type="match status" value="1"/>
</dbReference>
<dbReference type="EMBL" id="BRXR01000001">
    <property type="protein sequence ID" value="GLC32691.1"/>
    <property type="molecule type" value="Genomic_DNA"/>
</dbReference>
<dbReference type="InterPro" id="IPR058240">
    <property type="entry name" value="rSAM_sf"/>
</dbReference>
<dbReference type="Pfam" id="PF04055">
    <property type="entry name" value="Radical_SAM"/>
    <property type="match status" value="1"/>
</dbReference>
<keyword evidence="7 8" id="KW-0411">Iron-sulfur</keyword>
<dbReference type="PANTHER" id="PTHR43837">
    <property type="entry name" value="RIBOSOMAL PROTEIN S12 METHYLTHIOTRANSFERASE RIMO"/>
    <property type="match status" value="1"/>
</dbReference>
<dbReference type="HAMAP" id="MF_01865">
    <property type="entry name" value="MTTase_RimO"/>
    <property type="match status" value="1"/>
</dbReference>
<dbReference type="SMART" id="SM00729">
    <property type="entry name" value="Elp3"/>
    <property type="match status" value="1"/>
</dbReference>
<keyword evidence="11" id="KW-0689">Ribosomal protein</keyword>
<dbReference type="Proteomes" id="UP001208567">
    <property type="component" value="Unassembled WGS sequence"/>
</dbReference>
<comment type="catalytic activity">
    <reaction evidence="8">
        <text>L-aspartate(89)-[ribosomal protein uS12]-hydrogen + (sulfur carrier)-SH + AH2 + 2 S-adenosyl-L-methionine = 3-methylsulfanyl-L-aspartate(89)-[ribosomal protein uS12]-hydrogen + (sulfur carrier)-H + 5'-deoxyadenosine + L-methionine + A + S-adenosyl-L-homocysteine + 2 H(+)</text>
        <dbReference type="Rhea" id="RHEA:37087"/>
        <dbReference type="Rhea" id="RHEA-COMP:10460"/>
        <dbReference type="Rhea" id="RHEA-COMP:10461"/>
        <dbReference type="Rhea" id="RHEA-COMP:14737"/>
        <dbReference type="Rhea" id="RHEA-COMP:14739"/>
        <dbReference type="ChEBI" id="CHEBI:13193"/>
        <dbReference type="ChEBI" id="CHEBI:15378"/>
        <dbReference type="ChEBI" id="CHEBI:17319"/>
        <dbReference type="ChEBI" id="CHEBI:17499"/>
        <dbReference type="ChEBI" id="CHEBI:29917"/>
        <dbReference type="ChEBI" id="CHEBI:29961"/>
        <dbReference type="ChEBI" id="CHEBI:57844"/>
        <dbReference type="ChEBI" id="CHEBI:57856"/>
        <dbReference type="ChEBI" id="CHEBI:59789"/>
        <dbReference type="ChEBI" id="CHEBI:64428"/>
        <dbReference type="ChEBI" id="CHEBI:73599"/>
        <dbReference type="EC" id="2.8.4.4"/>
    </reaction>
</comment>
<feature type="domain" description="Radical SAM core" evidence="10">
    <location>
        <begin position="142"/>
        <end position="372"/>
    </location>
</feature>
<feature type="binding site" evidence="8">
    <location>
        <position position="48"/>
    </location>
    <ligand>
        <name>[4Fe-4S] cluster</name>
        <dbReference type="ChEBI" id="CHEBI:49883"/>
        <label>1</label>
    </ligand>
</feature>
<dbReference type="PROSITE" id="PS51918">
    <property type="entry name" value="RADICAL_SAM"/>
    <property type="match status" value="1"/>
</dbReference>
<dbReference type="InterPro" id="IPR006638">
    <property type="entry name" value="Elp3/MiaA/NifB-like_rSAM"/>
</dbReference>
<dbReference type="InterPro" id="IPR020612">
    <property type="entry name" value="Methylthiotransferase_CS"/>
</dbReference>
<evidence type="ECO:0000256" key="5">
    <source>
        <dbReference type="ARBA" id="ARBA00022723"/>
    </source>
</evidence>
<feature type="binding site" evidence="8">
    <location>
        <position position="160"/>
    </location>
    <ligand>
        <name>[4Fe-4S] cluster</name>
        <dbReference type="ChEBI" id="CHEBI:49883"/>
        <label>2</label>
        <note>4Fe-4S-S-AdoMet</note>
    </ligand>
</feature>
<comment type="subcellular location">
    <subcellularLocation>
        <location evidence="8">Cytoplasm</location>
    </subcellularLocation>
</comment>
<dbReference type="NCBIfam" id="TIGR00089">
    <property type="entry name" value="MiaB/RimO family radical SAM methylthiotransferase"/>
    <property type="match status" value="1"/>
</dbReference>
<evidence type="ECO:0000256" key="6">
    <source>
        <dbReference type="ARBA" id="ARBA00023004"/>
    </source>
</evidence>
<keyword evidence="3 8" id="KW-0808">Transferase</keyword>
<dbReference type="InterPro" id="IPR013848">
    <property type="entry name" value="Methylthiotransferase_N"/>
</dbReference>
<dbReference type="InterPro" id="IPR005840">
    <property type="entry name" value="Ribosomal_uS12_MeSTrfase_RimO"/>
</dbReference>
<dbReference type="GO" id="GO:0005840">
    <property type="term" value="C:ribosome"/>
    <property type="evidence" value="ECO:0007669"/>
    <property type="project" value="UniProtKB-KW"/>
</dbReference>
<dbReference type="InterPro" id="IPR007197">
    <property type="entry name" value="rSAM"/>
</dbReference>
<dbReference type="CDD" id="cd01335">
    <property type="entry name" value="Radical_SAM"/>
    <property type="match status" value="1"/>
</dbReference>
<evidence type="ECO:0000313" key="11">
    <source>
        <dbReference type="EMBL" id="GLC32691.1"/>
    </source>
</evidence>
<keyword evidence="1 8" id="KW-0004">4Fe-4S</keyword>
<name>A0ABQ5NC66_9CLOT</name>
<keyword evidence="12" id="KW-1185">Reference proteome</keyword>
<dbReference type="PROSITE" id="PS51449">
    <property type="entry name" value="MTTASE_N"/>
    <property type="match status" value="1"/>
</dbReference>
<dbReference type="Gene3D" id="3.80.30.20">
    <property type="entry name" value="tm_1862 like domain"/>
    <property type="match status" value="1"/>
</dbReference>
<accession>A0ABQ5NC66</accession>
<evidence type="ECO:0000256" key="8">
    <source>
        <dbReference type="HAMAP-Rule" id="MF_01865"/>
    </source>
</evidence>
<evidence type="ECO:0000259" key="10">
    <source>
        <dbReference type="PROSITE" id="PS51918"/>
    </source>
</evidence>
<dbReference type="Gene3D" id="3.40.50.12160">
    <property type="entry name" value="Methylthiotransferase, N-terminal domain"/>
    <property type="match status" value="1"/>
</dbReference>
<dbReference type="SFLD" id="SFLDF00274">
    <property type="entry name" value="ribosomal_protein_S12_methylth"/>
    <property type="match status" value="1"/>
</dbReference>